<organism evidence="3 4">
    <name type="scientific">Hyphomicrobium denitrificans 1NES1</name>
    <dbReference type="NCBI Taxonomy" id="670307"/>
    <lineage>
        <taxon>Bacteria</taxon>
        <taxon>Pseudomonadati</taxon>
        <taxon>Pseudomonadota</taxon>
        <taxon>Alphaproteobacteria</taxon>
        <taxon>Hyphomicrobiales</taxon>
        <taxon>Hyphomicrobiaceae</taxon>
        <taxon>Hyphomicrobium</taxon>
    </lineage>
</organism>
<evidence type="ECO:0000256" key="1">
    <source>
        <dbReference type="SAM" id="Phobius"/>
    </source>
</evidence>
<evidence type="ECO:0000313" key="3">
    <source>
        <dbReference type="EMBL" id="AGK56343.1"/>
    </source>
</evidence>
<dbReference type="InterPro" id="IPR007890">
    <property type="entry name" value="CHASE2"/>
</dbReference>
<feature type="transmembrane region" description="Helical" evidence="1">
    <location>
        <begin position="360"/>
        <end position="381"/>
    </location>
</feature>
<dbReference type="AlphaFoldDB" id="N0B0B6"/>
<protein>
    <submittedName>
        <fullName evidence="3">Adenylate cyclase</fullName>
    </submittedName>
</protein>
<dbReference type="KEGG" id="hdt:HYPDE_23283"/>
<evidence type="ECO:0000259" key="2">
    <source>
        <dbReference type="SMART" id="SM01080"/>
    </source>
</evidence>
<keyword evidence="1" id="KW-0472">Membrane</keyword>
<reference evidence="3 4" key="1">
    <citation type="journal article" date="2013" name="Genome Announc.">
        <title>Genome sequences for three denitrifying bacterial strains isolated from a uranium- and nitrate-contaminated subsurface environment.</title>
        <authorList>
            <person name="Venkatramanan R."/>
            <person name="Prakash O."/>
            <person name="Woyke T."/>
            <person name="Chain P."/>
            <person name="Goodwin L.A."/>
            <person name="Watson D."/>
            <person name="Brooks S."/>
            <person name="Kostka J.E."/>
            <person name="Green S.J."/>
        </authorList>
    </citation>
    <scope>NUCLEOTIDE SEQUENCE [LARGE SCALE GENOMIC DNA]</scope>
    <source>
        <strain evidence="3 4">1NES1</strain>
    </source>
</reference>
<keyword evidence="1" id="KW-1133">Transmembrane helix</keyword>
<feature type="transmembrane region" description="Helical" evidence="1">
    <location>
        <begin position="331"/>
        <end position="348"/>
    </location>
</feature>
<proteinExistence type="predicted"/>
<dbReference type="Pfam" id="PF05226">
    <property type="entry name" value="CHASE2"/>
    <property type="match status" value="1"/>
</dbReference>
<dbReference type="OrthoDB" id="9762462at2"/>
<sequence>MSDREGLRSRLSKLSLAICFACAVALIALFYPTLRVKILKIEPWTADWRTVLLSDRVSISYPGIVVVIINNKTLEGYPYTSPTPRDLIAKVVRSVDAAHPAVIGLDFYFAKPTDKDNDLIGALRMAKAPIVVGAIDRRYPQFTPAEFDFQKQFLAATGRCAGYNELLHEKDDVVRYTAAPADPDYPESFALLVAKSVKPSDLPSPTRIAWLLGPDTDLDPFATISAETLFQDTGMDAATLGRAQEQAQRLNGKVVLISGEYPYLDRHRTPLSLWTGSNMLGVKIHANIVAQLVDGRRYFALSVVQQEILFATLSVLGFVLGWYFWRRRVDFLSLGVATVGLVVIDAIIFKSARIVLPFTLALWGWFIGATLGHHLHAVWAASKVRYTRPHDID</sequence>
<dbReference type="EMBL" id="CP005587">
    <property type="protein sequence ID" value="AGK56343.1"/>
    <property type="molecule type" value="Genomic_DNA"/>
</dbReference>
<keyword evidence="4" id="KW-1185">Reference proteome</keyword>
<name>N0B0B6_9HYPH</name>
<keyword evidence="1" id="KW-0812">Transmembrane</keyword>
<dbReference type="eggNOG" id="COG4252">
    <property type="taxonomic scope" value="Bacteria"/>
</dbReference>
<feature type="domain" description="CHASE2" evidence="2">
    <location>
        <begin position="38"/>
        <end position="320"/>
    </location>
</feature>
<dbReference type="STRING" id="670307.HYPDE_23283"/>
<feature type="transmembrane region" description="Helical" evidence="1">
    <location>
        <begin position="308"/>
        <end position="325"/>
    </location>
</feature>
<accession>N0B0B6</accession>
<dbReference type="SMART" id="SM01080">
    <property type="entry name" value="CHASE2"/>
    <property type="match status" value="1"/>
</dbReference>
<gene>
    <name evidence="3" type="ORF">HYPDE_23283</name>
</gene>
<evidence type="ECO:0000313" key="4">
    <source>
        <dbReference type="Proteomes" id="UP000005952"/>
    </source>
</evidence>
<feature type="transmembrane region" description="Helical" evidence="1">
    <location>
        <begin position="12"/>
        <end position="31"/>
    </location>
</feature>
<dbReference type="HOGENOM" id="CLU_701651_0_0_5"/>
<dbReference type="Proteomes" id="UP000005952">
    <property type="component" value="Chromosome"/>
</dbReference>
<dbReference type="RefSeq" id="WP_015596381.1">
    <property type="nucleotide sequence ID" value="NC_021172.1"/>
</dbReference>